<evidence type="ECO:0000256" key="1">
    <source>
        <dbReference type="ARBA" id="ARBA00006803"/>
    </source>
</evidence>
<evidence type="ECO:0000313" key="3">
    <source>
        <dbReference type="EMBL" id="GMS86338.1"/>
    </source>
</evidence>
<accession>A0AAV5T0G1</accession>
<comment type="similarity">
    <text evidence="1">Belongs to the nematode receptor-like protein sre family.</text>
</comment>
<dbReference type="PANTHER" id="PTHR47521:SF18">
    <property type="entry name" value="G PROTEIN-COUPLED RECEPTOR-RELATED"/>
    <property type="match status" value="1"/>
</dbReference>
<dbReference type="Proteomes" id="UP001432027">
    <property type="component" value="Unassembled WGS sequence"/>
</dbReference>
<dbReference type="GO" id="GO:0016020">
    <property type="term" value="C:membrane"/>
    <property type="evidence" value="ECO:0007669"/>
    <property type="project" value="InterPro"/>
</dbReference>
<dbReference type="InterPro" id="IPR052860">
    <property type="entry name" value="NRL-GPCR1"/>
</dbReference>
<gene>
    <name evidence="3" type="ORF">PENTCL1PPCAC_8513</name>
</gene>
<feature type="transmembrane region" description="Helical" evidence="2">
    <location>
        <begin position="204"/>
        <end position="223"/>
    </location>
</feature>
<name>A0AAV5T0G1_9BILA</name>
<keyword evidence="2" id="KW-1133">Transmembrane helix</keyword>
<keyword evidence="2" id="KW-0812">Transmembrane</keyword>
<organism evidence="3 4">
    <name type="scientific">Pristionchus entomophagus</name>
    <dbReference type="NCBI Taxonomy" id="358040"/>
    <lineage>
        <taxon>Eukaryota</taxon>
        <taxon>Metazoa</taxon>
        <taxon>Ecdysozoa</taxon>
        <taxon>Nematoda</taxon>
        <taxon>Chromadorea</taxon>
        <taxon>Rhabditida</taxon>
        <taxon>Rhabditina</taxon>
        <taxon>Diplogasteromorpha</taxon>
        <taxon>Diplogasteroidea</taxon>
        <taxon>Neodiplogasteridae</taxon>
        <taxon>Pristionchus</taxon>
    </lineage>
</organism>
<proteinExistence type="inferred from homology"/>
<keyword evidence="2" id="KW-0472">Membrane</keyword>
<dbReference type="PANTHER" id="PTHR47521">
    <property type="entry name" value="SERPENTINE RECEPTOR, CLASS E (EPSILON)-RELATED"/>
    <property type="match status" value="1"/>
</dbReference>
<keyword evidence="4" id="KW-1185">Reference proteome</keyword>
<evidence type="ECO:0000313" key="4">
    <source>
        <dbReference type="Proteomes" id="UP001432027"/>
    </source>
</evidence>
<dbReference type="Pfam" id="PF03125">
    <property type="entry name" value="Sre"/>
    <property type="match status" value="1"/>
</dbReference>
<evidence type="ECO:0000256" key="2">
    <source>
        <dbReference type="SAM" id="Phobius"/>
    </source>
</evidence>
<sequence>VFHLNLNFLLALGPIGLYVYFVPFHFRAIYKLFGKLPNGPKRVLWQFEDIAIFGSTYNLLTITLERAVATIMVNSYERVGRRVPTLSIATTVIQWAAAWFGIQKIYDKAWSVVNALITMAISIGITAVIFALLPFISKLVHRSNMIYEKRFSQGINRYQSVENMRSAKVLNRYVLFLVVFYLFSLFILYIFKEQSGDYYDYVEIVFNIYYASGGLLAEALVCLSHPVLKRETLSLLAGLRRASRSATEKRLSTVKSIQGQELNINSEQHTSVYFNLYRAAW</sequence>
<feature type="transmembrane region" description="Helical" evidence="2">
    <location>
        <begin position="173"/>
        <end position="192"/>
    </location>
</feature>
<dbReference type="AlphaFoldDB" id="A0AAV5T0G1"/>
<dbReference type="GO" id="GO:0007606">
    <property type="term" value="P:sensory perception of chemical stimulus"/>
    <property type="evidence" value="ECO:0007669"/>
    <property type="project" value="InterPro"/>
</dbReference>
<dbReference type="InterPro" id="IPR004151">
    <property type="entry name" value="7TM_GPCR_serpentine_rcpt_Sre"/>
</dbReference>
<feature type="non-terminal residue" evidence="3">
    <location>
        <position position="1"/>
    </location>
</feature>
<protein>
    <recommendedName>
        <fullName evidence="5">G protein-coupled receptor</fullName>
    </recommendedName>
</protein>
<evidence type="ECO:0008006" key="5">
    <source>
        <dbReference type="Google" id="ProtNLM"/>
    </source>
</evidence>
<feature type="transmembrane region" description="Helical" evidence="2">
    <location>
        <begin position="6"/>
        <end position="26"/>
    </location>
</feature>
<reference evidence="3" key="1">
    <citation type="submission" date="2023-10" db="EMBL/GenBank/DDBJ databases">
        <title>Genome assembly of Pristionchus species.</title>
        <authorList>
            <person name="Yoshida K."/>
            <person name="Sommer R.J."/>
        </authorList>
    </citation>
    <scope>NUCLEOTIDE SEQUENCE</scope>
    <source>
        <strain evidence="3">RS0144</strain>
    </source>
</reference>
<dbReference type="EMBL" id="BTSX01000002">
    <property type="protein sequence ID" value="GMS86338.1"/>
    <property type="molecule type" value="Genomic_DNA"/>
</dbReference>
<feature type="transmembrane region" description="Helical" evidence="2">
    <location>
        <begin position="114"/>
        <end position="136"/>
    </location>
</feature>
<feature type="transmembrane region" description="Helical" evidence="2">
    <location>
        <begin position="83"/>
        <end position="102"/>
    </location>
</feature>
<comment type="caution">
    <text evidence="3">The sequence shown here is derived from an EMBL/GenBank/DDBJ whole genome shotgun (WGS) entry which is preliminary data.</text>
</comment>